<feature type="region of interest" description="Disordered" evidence="1">
    <location>
        <begin position="219"/>
        <end position="240"/>
    </location>
</feature>
<evidence type="ECO:0000256" key="1">
    <source>
        <dbReference type="SAM" id="MobiDB-lite"/>
    </source>
</evidence>
<sequence length="397" mass="43874">MVDVDRRMTGLNPAHIAGLRRLSARAAAAPPPSTLPVRTGLLSFTSLADKVITHLKNSGIQVLTGLSDAEFARAEAEFGFPFPPDLKAVLSAGLPVGPGFPDWRSGGSSRLHLRASINLPIAAISFHIARNALWSKSWGPRPSDPEKALKIARNSIKKAPLLIPIFNHCYIPCNPSLAGNPIFFVDETRIFCCGFDLSDFFDRESSLFQSLDPQVLSKQQSVREKSAGSSSNFSRRSLDTNTGHRTPRWVEFWSDAAVDRRRRNSNSSSSSSSSPERYIDMPRSEMPKWVEDYIGQIGSVLRESGWEESDVAEIVHVSASGFFEGEMVLLDNQSVLDALLLKTDRFSDSLRKAGWSSEEVSDALGFDFRPEKERKPVKKLSPELVERIGKLAESVSR</sequence>
<reference evidence="2 3" key="2">
    <citation type="submission" date="2020-07" db="EMBL/GenBank/DDBJ databases">
        <title>Genome assembly of wild tea tree DASZ reveals pedigree and selection history of tea varieties.</title>
        <authorList>
            <person name="Zhang W."/>
        </authorList>
    </citation>
    <scope>NUCLEOTIDE SEQUENCE [LARGE SCALE GENOMIC DNA]</scope>
    <source>
        <strain evidence="3">cv. G240</strain>
        <tissue evidence="2">Leaf</tissue>
    </source>
</reference>
<dbReference type="PANTHER" id="PTHR32011">
    <property type="entry name" value="OS08G0472400 PROTEIN"/>
    <property type="match status" value="1"/>
</dbReference>
<dbReference type="PANTHER" id="PTHR32011:SF2">
    <property type="entry name" value="OS08G0472400 PROTEIN"/>
    <property type="match status" value="1"/>
</dbReference>
<proteinExistence type="predicted"/>
<dbReference type="AlphaFoldDB" id="A0A7J7I2A0"/>
<evidence type="ECO:0000313" key="3">
    <source>
        <dbReference type="Proteomes" id="UP000593564"/>
    </source>
</evidence>
<reference evidence="3" key="1">
    <citation type="journal article" date="2020" name="Nat. Commun.">
        <title>Genome assembly of wild tea tree DASZ reveals pedigree and selection history of tea varieties.</title>
        <authorList>
            <person name="Zhang W."/>
            <person name="Zhang Y."/>
            <person name="Qiu H."/>
            <person name="Guo Y."/>
            <person name="Wan H."/>
            <person name="Zhang X."/>
            <person name="Scossa F."/>
            <person name="Alseekh S."/>
            <person name="Zhang Q."/>
            <person name="Wang P."/>
            <person name="Xu L."/>
            <person name="Schmidt M.H."/>
            <person name="Jia X."/>
            <person name="Li D."/>
            <person name="Zhu A."/>
            <person name="Guo F."/>
            <person name="Chen W."/>
            <person name="Ni D."/>
            <person name="Usadel B."/>
            <person name="Fernie A.R."/>
            <person name="Wen W."/>
        </authorList>
    </citation>
    <scope>NUCLEOTIDE SEQUENCE [LARGE SCALE GENOMIC DNA]</scope>
    <source>
        <strain evidence="3">cv. G240</strain>
    </source>
</reference>
<comment type="caution">
    <text evidence="2">The sequence shown here is derived from an EMBL/GenBank/DDBJ whole genome shotgun (WGS) entry which is preliminary data.</text>
</comment>
<dbReference type="Proteomes" id="UP000593564">
    <property type="component" value="Unassembled WGS sequence"/>
</dbReference>
<dbReference type="EMBL" id="JACBKZ010000002">
    <property type="protein sequence ID" value="KAF5958238.1"/>
    <property type="molecule type" value="Genomic_DNA"/>
</dbReference>
<protein>
    <recommendedName>
        <fullName evidence="4">Knr4/Smi1-like domain-containing protein</fullName>
    </recommendedName>
</protein>
<evidence type="ECO:0008006" key="4">
    <source>
        <dbReference type="Google" id="ProtNLM"/>
    </source>
</evidence>
<name>A0A7J7I2A0_CAMSI</name>
<keyword evidence="3" id="KW-1185">Reference proteome</keyword>
<accession>A0A7J7I2A0</accession>
<organism evidence="2 3">
    <name type="scientific">Camellia sinensis</name>
    <name type="common">Tea plant</name>
    <name type="synonym">Thea sinensis</name>
    <dbReference type="NCBI Taxonomy" id="4442"/>
    <lineage>
        <taxon>Eukaryota</taxon>
        <taxon>Viridiplantae</taxon>
        <taxon>Streptophyta</taxon>
        <taxon>Embryophyta</taxon>
        <taxon>Tracheophyta</taxon>
        <taxon>Spermatophyta</taxon>
        <taxon>Magnoliopsida</taxon>
        <taxon>eudicotyledons</taxon>
        <taxon>Gunneridae</taxon>
        <taxon>Pentapetalae</taxon>
        <taxon>asterids</taxon>
        <taxon>Ericales</taxon>
        <taxon>Theaceae</taxon>
        <taxon>Camellia</taxon>
    </lineage>
</organism>
<evidence type="ECO:0000313" key="2">
    <source>
        <dbReference type="EMBL" id="KAF5958238.1"/>
    </source>
</evidence>
<gene>
    <name evidence="2" type="ORF">HYC85_005463</name>
</gene>